<accession>A0A1E3ARN4</accession>
<dbReference type="RefSeq" id="WP_069156698.1">
    <property type="nucleotide sequence ID" value="NZ_MCGI01000002.1"/>
</dbReference>
<reference evidence="1 2" key="1">
    <citation type="submission" date="2016-07" db="EMBL/GenBank/DDBJ databases">
        <title>Characterization of isolates of Eisenbergiella tayi derived from blood cultures, using whole genome sequencing.</title>
        <authorList>
            <person name="Burdz T."/>
            <person name="Wiebe D."/>
            <person name="Huynh C."/>
            <person name="Bernard K."/>
        </authorList>
    </citation>
    <scope>NUCLEOTIDE SEQUENCE [LARGE SCALE GENOMIC DNA]</scope>
    <source>
        <strain evidence="1 2">NML 120489</strain>
    </source>
</reference>
<comment type="caution">
    <text evidence="1">The sequence shown here is derived from an EMBL/GenBank/DDBJ whole genome shotgun (WGS) entry which is preliminary data.</text>
</comment>
<name>A0A1E3ARN4_9FIRM</name>
<sequence length="71" mass="8439">MYIDETIVLDKNLQTELLRDFQVLGKYYEAGDWLNFDLLFEVVEVSVKSNYLNGRISNQDLENIFRKYKVA</sequence>
<organism evidence="1 2">
    <name type="scientific">Eisenbergiella tayi</name>
    <dbReference type="NCBI Taxonomy" id="1432052"/>
    <lineage>
        <taxon>Bacteria</taxon>
        <taxon>Bacillati</taxon>
        <taxon>Bacillota</taxon>
        <taxon>Clostridia</taxon>
        <taxon>Lachnospirales</taxon>
        <taxon>Lachnospiraceae</taxon>
        <taxon>Eisenbergiella</taxon>
    </lineage>
</organism>
<protein>
    <submittedName>
        <fullName evidence="1">Uncharacterized protein</fullName>
    </submittedName>
</protein>
<dbReference type="EMBL" id="MCGI01000002">
    <property type="protein sequence ID" value="ODM11387.1"/>
    <property type="molecule type" value="Genomic_DNA"/>
</dbReference>
<gene>
    <name evidence="1" type="ORF">BEH84_01996</name>
</gene>
<proteinExistence type="predicted"/>
<dbReference type="AlphaFoldDB" id="A0A1E3ARN4"/>
<evidence type="ECO:0000313" key="2">
    <source>
        <dbReference type="Proteomes" id="UP000095003"/>
    </source>
</evidence>
<dbReference type="GeneID" id="93305237"/>
<evidence type="ECO:0000313" key="1">
    <source>
        <dbReference type="EMBL" id="ODM11387.1"/>
    </source>
</evidence>
<dbReference type="Proteomes" id="UP000095003">
    <property type="component" value="Unassembled WGS sequence"/>
</dbReference>